<dbReference type="EC" id="2.7.11.1" evidence="4"/>
<feature type="domain" description="Protein kinase" evidence="23">
    <location>
        <begin position="678"/>
        <end position="972"/>
    </location>
</feature>
<dbReference type="InterPro" id="IPR032675">
    <property type="entry name" value="LRR_dom_sf"/>
</dbReference>
<evidence type="ECO:0000313" key="25">
    <source>
        <dbReference type="Proteomes" id="UP001153076"/>
    </source>
</evidence>
<dbReference type="PROSITE" id="PS00107">
    <property type="entry name" value="PROTEIN_KINASE_ATP"/>
    <property type="match status" value="1"/>
</dbReference>
<dbReference type="Gene3D" id="3.30.200.20">
    <property type="entry name" value="Phosphorylase Kinase, domain 1"/>
    <property type="match status" value="1"/>
</dbReference>
<dbReference type="InterPro" id="IPR000719">
    <property type="entry name" value="Prot_kinase_dom"/>
</dbReference>
<evidence type="ECO:0000256" key="18">
    <source>
        <dbReference type="ARBA" id="ARBA00047899"/>
    </source>
</evidence>
<dbReference type="GO" id="GO:0004674">
    <property type="term" value="F:protein serine/threonine kinase activity"/>
    <property type="evidence" value="ECO:0007669"/>
    <property type="project" value="UniProtKB-KW"/>
</dbReference>
<dbReference type="InterPro" id="IPR011009">
    <property type="entry name" value="Kinase-like_dom_sf"/>
</dbReference>
<dbReference type="Gene3D" id="1.10.510.10">
    <property type="entry name" value="Transferase(Phosphotransferase) domain 1"/>
    <property type="match status" value="1"/>
</dbReference>
<evidence type="ECO:0000256" key="3">
    <source>
        <dbReference type="ARBA" id="ARBA00008684"/>
    </source>
</evidence>
<dbReference type="InterPro" id="IPR017441">
    <property type="entry name" value="Protein_kinase_ATP_BS"/>
</dbReference>
<protein>
    <recommendedName>
        <fullName evidence="4">non-specific serine/threonine protein kinase</fullName>
        <ecNumber evidence="4">2.7.11.1</ecNumber>
    </recommendedName>
</protein>
<dbReference type="PANTHER" id="PTHR48053">
    <property type="entry name" value="LEUCINE RICH REPEAT FAMILY PROTEIN, EXPRESSED"/>
    <property type="match status" value="1"/>
</dbReference>
<dbReference type="GO" id="GO:0005886">
    <property type="term" value="C:plasma membrane"/>
    <property type="evidence" value="ECO:0007669"/>
    <property type="project" value="UniProtKB-SubCell"/>
</dbReference>
<accession>A0A9Q1KHC7</accession>
<dbReference type="FunFam" id="3.80.10.10:FF:000129">
    <property type="entry name" value="Leucine-rich repeat receptor-like kinase"/>
    <property type="match status" value="1"/>
</dbReference>
<evidence type="ECO:0000256" key="19">
    <source>
        <dbReference type="ARBA" id="ARBA00048679"/>
    </source>
</evidence>
<dbReference type="AlphaFoldDB" id="A0A9Q1KHC7"/>
<evidence type="ECO:0000256" key="14">
    <source>
        <dbReference type="ARBA" id="ARBA00022989"/>
    </source>
</evidence>
<organism evidence="24 25">
    <name type="scientific">Carnegiea gigantea</name>
    <dbReference type="NCBI Taxonomy" id="171969"/>
    <lineage>
        <taxon>Eukaryota</taxon>
        <taxon>Viridiplantae</taxon>
        <taxon>Streptophyta</taxon>
        <taxon>Embryophyta</taxon>
        <taxon>Tracheophyta</taxon>
        <taxon>Spermatophyta</taxon>
        <taxon>Magnoliopsida</taxon>
        <taxon>eudicotyledons</taxon>
        <taxon>Gunneridae</taxon>
        <taxon>Pentapetalae</taxon>
        <taxon>Caryophyllales</taxon>
        <taxon>Cactineae</taxon>
        <taxon>Cactaceae</taxon>
        <taxon>Cactoideae</taxon>
        <taxon>Echinocereeae</taxon>
        <taxon>Carnegiea</taxon>
    </lineage>
</organism>
<evidence type="ECO:0000256" key="8">
    <source>
        <dbReference type="ARBA" id="ARBA00022692"/>
    </source>
</evidence>
<feature type="signal peptide" evidence="22">
    <location>
        <begin position="1"/>
        <end position="24"/>
    </location>
</feature>
<dbReference type="PROSITE" id="PS50011">
    <property type="entry name" value="PROTEIN_KINASE_DOM"/>
    <property type="match status" value="1"/>
</dbReference>
<comment type="similarity">
    <text evidence="3">Belongs to the protein kinase superfamily. Ser/Thr protein kinase family.</text>
</comment>
<dbReference type="Pfam" id="PF23598">
    <property type="entry name" value="LRR_14"/>
    <property type="match status" value="1"/>
</dbReference>
<dbReference type="Gene3D" id="3.80.10.10">
    <property type="entry name" value="Ribonuclease Inhibitor"/>
    <property type="match status" value="4"/>
</dbReference>
<evidence type="ECO:0000256" key="11">
    <source>
        <dbReference type="ARBA" id="ARBA00022741"/>
    </source>
</evidence>
<keyword evidence="25" id="KW-1185">Reference proteome</keyword>
<keyword evidence="11 20" id="KW-0547">Nucleotide-binding</keyword>
<dbReference type="FunFam" id="3.80.10.10:FF:000215">
    <property type="entry name" value="Receptor-like protein kinase HSL1"/>
    <property type="match status" value="1"/>
</dbReference>
<keyword evidence="7" id="KW-0808">Transferase</keyword>
<evidence type="ECO:0000256" key="6">
    <source>
        <dbReference type="ARBA" id="ARBA00022614"/>
    </source>
</evidence>
<dbReference type="SMART" id="SM00369">
    <property type="entry name" value="LRR_TYP"/>
    <property type="match status" value="6"/>
</dbReference>
<keyword evidence="15 21" id="KW-0472">Membrane</keyword>
<comment type="caution">
    <text evidence="24">The sequence shown here is derived from an EMBL/GenBank/DDBJ whole genome shotgun (WGS) entry which is preliminary data.</text>
</comment>
<sequence>MAAINHQCVLLVVLLLCIFPPKSASPTVEKTALLEFKFHLKDPTNYLSSWVDSNSPCEFSGVSCDLMTRSVTGILLDNVSLEGEIFPSLCRLQGLTSLNLASNSISGSIPPELSQCSRLKHLNLTNNWMVGGIPDLSALRDLEVLSLSRNFFTGEFPIWVANLTGLTYLGLGDNRFTEGTIPERLGNLKNLTYLFLSNCKRFGQIPKSIFALEELNTLDLSKNSISGTLSKSISKLTKITKIELYANNLTGEIPAELANLTFLQEFDISVNHFHGRLPPELGNLKNLTVFQLHENDFTGELPPGFADLQHLDGFSIYRNSFSGEFPANFGRFSPLTSLDISENNFTGPFPSFLCETRRLRFLLALGNDLSGPFPASYADCKSLVRFRVNKNHLSGQLPDGVWAMPNIEIMDLSDNDFIGHISPKIGNSASMSQLILENNRFSGVLPPELGKLTKLERLYLSNNSFSGEILPQIGELKQLSSLQLQGNSLSGSIPLKLGQCTRLADLNLAGNLLGGNMPETLAQMYSLNSLNLSNNRFTGPVPMSLQKLKLSLIDLSENQLSGSIPQDLLRIGSEAAFLGNKGLCVENSVKSSINYKIGVCNGEESHKRDVSDKLMMICIILSIMVIALAGLMLMNYRRYKVSESFPEDDIEGRNDLSPKVKVQFFHHLEFNVNEICNLGEGNLIGSGGTGKVYRLDLNNHGGTVAVKRLWKETGFSVMSTEISILGKIRHRNVLKLYACILREGTGFLVLEYMGRGNLFQALHRETDDGERELDWSKRCKIALGVAKGLAYLHHDCAPPIIHRDIKSTNILLDDDYEPKIADFGIARPRDYTTKGSENGGFAGTHGYIAPELAYTCKVTEKSDVYSYGVVLLELLTTRAPIEEQYGEGKDIVNWVWNCLNDQKTDMRILDQRVVVSQRIKDNMMKVLKIAALCTTKLPSARPTMRDVIKLLINATPCTSRMMKCKVNRMLFFIVKVKLFPLHLSTAIASFGLVV</sequence>
<evidence type="ECO:0000256" key="20">
    <source>
        <dbReference type="PROSITE-ProRule" id="PRU10141"/>
    </source>
</evidence>
<evidence type="ECO:0000256" key="4">
    <source>
        <dbReference type="ARBA" id="ARBA00012513"/>
    </source>
</evidence>
<keyword evidence="8 21" id="KW-0812">Transmembrane</keyword>
<feature type="chain" id="PRO_5040144495" description="non-specific serine/threonine protein kinase" evidence="22">
    <location>
        <begin position="25"/>
        <end position="994"/>
    </location>
</feature>
<dbReference type="Pfam" id="PF00069">
    <property type="entry name" value="Pkinase"/>
    <property type="match status" value="1"/>
</dbReference>
<evidence type="ECO:0000256" key="5">
    <source>
        <dbReference type="ARBA" id="ARBA00022527"/>
    </source>
</evidence>
<dbReference type="InterPro" id="IPR013210">
    <property type="entry name" value="LRR_N_plant-typ"/>
</dbReference>
<name>A0A9Q1KHC7_9CARY</name>
<dbReference type="FunFam" id="3.80.10.10:FF:000041">
    <property type="entry name" value="LRR receptor-like serine/threonine-protein kinase ERECTA"/>
    <property type="match status" value="1"/>
</dbReference>
<keyword evidence="6" id="KW-0433">Leucine-rich repeat</keyword>
<evidence type="ECO:0000256" key="2">
    <source>
        <dbReference type="ARBA" id="ARBA00004479"/>
    </source>
</evidence>
<evidence type="ECO:0000256" key="17">
    <source>
        <dbReference type="ARBA" id="ARBA00023180"/>
    </source>
</evidence>
<dbReference type="GO" id="GO:0005524">
    <property type="term" value="F:ATP binding"/>
    <property type="evidence" value="ECO:0007669"/>
    <property type="project" value="UniProtKB-UniRule"/>
</dbReference>
<dbReference type="SUPFAM" id="SSF56112">
    <property type="entry name" value="Protein kinase-like (PK-like)"/>
    <property type="match status" value="1"/>
</dbReference>
<feature type="transmembrane region" description="Helical" evidence="21">
    <location>
        <begin position="614"/>
        <end position="634"/>
    </location>
</feature>
<dbReference type="SUPFAM" id="SSF52047">
    <property type="entry name" value="RNI-like"/>
    <property type="match status" value="1"/>
</dbReference>
<dbReference type="EMBL" id="JAKOGI010000132">
    <property type="protein sequence ID" value="KAJ8442866.1"/>
    <property type="molecule type" value="Genomic_DNA"/>
</dbReference>
<comment type="catalytic activity">
    <reaction evidence="19">
        <text>L-seryl-[protein] + ATP = O-phospho-L-seryl-[protein] + ADP + H(+)</text>
        <dbReference type="Rhea" id="RHEA:17989"/>
        <dbReference type="Rhea" id="RHEA-COMP:9863"/>
        <dbReference type="Rhea" id="RHEA-COMP:11604"/>
        <dbReference type="ChEBI" id="CHEBI:15378"/>
        <dbReference type="ChEBI" id="CHEBI:29999"/>
        <dbReference type="ChEBI" id="CHEBI:30616"/>
        <dbReference type="ChEBI" id="CHEBI:83421"/>
        <dbReference type="ChEBI" id="CHEBI:456216"/>
        <dbReference type="EC" id="2.7.11.1"/>
    </reaction>
</comment>
<dbReference type="Pfam" id="PF00560">
    <property type="entry name" value="LRR_1"/>
    <property type="match status" value="6"/>
</dbReference>
<evidence type="ECO:0000256" key="1">
    <source>
        <dbReference type="ARBA" id="ARBA00004236"/>
    </source>
</evidence>
<keyword evidence="9 22" id="KW-0732">Signal</keyword>
<feature type="binding site" evidence="20">
    <location>
        <position position="707"/>
    </location>
    <ligand>
        <name>ATP</name>
        <dbReference type="ChEBI" id="CHEBI:30616"/>
    </ligand>
</feature>
<reference evidence="24" key="1">
    <citation type="submission" date="2022-04" db="EMBL/GenBank/DDBJ databases">
        <title>Carnegiea gigantea Genome sequencing and assembly v2.</title>
        <authorList>
            <person name="Copetti D."/>
            <person name="Sanderson M.J."/>
            <person name="Burquez A."/>
            <person name="Wojciechowski M.F."/>
        </authorList>
    </citation>
    <scope>NUCLEOTIDE SEQUENCE</scope>
    <source>
        <strain evidence="24">SGP5-SGP5p</strain>
        <tissue evidence="24">Aerial part</tissue>
    </source>
</reference>
<keyword evidence="5" id="KW-0723">Serine/threonine-protein kinase</keyword>
<dbReference type="SUPFAM" id="SSF52058">
    <property type="entry name" value="L domain-like"/>
    <property type="match status" value="1"/>
</dbReference>
<gene>
    <name evidence="24" type="ORF">Cgig2_022232</name>
</gene>
<evidence type="ECO:0000256" key="7">
    <source>
        <dbReference type="ARBA" id="ARBA00022679"/>
    </source>
</evidence>
<dbReference type="Pfam" id="PF08263">
    <property type="entry name" value="LRRNT_2"/>
    <property type="match status" value="1"/>
</dbReference>
<proteinExistence type="inferred from homology"/>
<keyword evidence="14 21" id="KW-1133">Transmembrane helix</keyword>
<keyword evidence="16" id="KW-0675">Receptor</keyword>
<comment type="subcellular location">
    <subcellularLocation>
        <location evidence="1">Cell membrane</location>
    </subcellularLocation>
    <subcellularLocation>
        <location evidence="2">Membrane</location>
        <topology evidence="2">Single-pass type I membrane protein</topology>
    </subcellularLocation>
</comment>
<keyword evidence="10" id="KW-0677">Repeat</keyword>
<evidence type="ECO:0000259" key="23">
    <source>
        <dbReference type="PROSITE" id="PS50011"/>
    </source>
</evidence>
<dbReference type="PROSITE" id="PS00108">
    <property type="entry name" value="PROTEIN_KINASE_ST"/>
    <property type="match status" value="1"/>
</dbReference>
<evidence type="ECO:0000256" key="15">
    <source>
        <dbReference type="ARBA" id="ARBA00023136"/>
    </source>
</evidence>
<keyword evidence="12" id="KW-0418">Kinase</keyword>
<evidence type="ECO:0000256" key="21">
    <source>
        <dbReference type="SAM" id="Phobius"/>
    </source>
</evidence>
<dbReference type="InterPro" id="IPR051716">
    <property type="entry name" value="Plant_RL_S/T_kinase"/>
</dbReference>
<keyword evidence="13 20" id="KW-0067">ATP-binding</keyword>
<dbReference type="FunFam" id="1.10.510.10:FF:000365">
    <property type="entry name" value="Leucine-rich repeat receptor-like serine/threonine-protein kinase At1g17230"/>
    <property type="match status" value="1"/>
</dbReference>
<dbReference type="OrthoDB" id="676979at2759"/>
<dbReference type="InterPro" id="IPR001611">
    <property type="entry name" value="Leu-rich_rpt"/>
</dbReference>
<feature type="transmembrane region" description="Helical" evidence="21">
    <location>
        <begin position="969"/>
        <end position="993"/>
    </location>
</feature>
<evidence type="ECO:0000256" key="13">
    <source>
        <dbReference type="ARBA" id="ARBA00022840"/>
    </source>
</evidence>
<evidence type="ECO:0000256" key="9">
    <source>
        <dbReference type="ARBA" id="ARBA00022729"/>
    </source>
</evidence>
<dbReference type="InterPro" id="IPR008271">
    <property type="entry name" value="Ser/Thr_kinase_AS"/>
</dbReference>
<dbReference type="InterPro" id="IPR055414">
    <property type="entry name" value="LRR_R13L4/SHOC2-like"/>
</dbReference>
<evidence type="ECO:0000256" key="10">
    <source>
        <dbReference type="ARBA" id="ARBA00022737"/>
    </source>
</evidence>
<comment type="catalytic activity">
    <reaction evidence="18">
        <text>L-threonyl-[protein] + ATP = O-phospho-L-threonyl-[protein] + ADP + H(+)</text>
        <dbReference type="Rhea" id="RHEA:46608"/>
        <dbReference type="Rhea" id="RHEA-COMP:11060"/>
        <dbReference type="Rhea" id="RHEA-COMP:11605"/>
        <dbReference type="ChEBI" id="CHEBI:15378"/>
        <dbReference type="ChEBI" id="CHEBI:30013"/>
        <dbReference type="ChEBI" id="CHEBI:30616"/>
        <dbReference type="ChEBI" id="CHEBI:61977"/>
        <dbReference type="ChEBI" id="CHEBI:456216"/>
        <dbReference type="EC" id="2.7.11.1"/>
    </reaction>
</comment>
<evidence type="ECO:0000256" key="16">
    <source>
        <dbReference type="ARBA" id="ARBA00023170"/>
    </source>
</evidence>
<dbReference type="Proteomes" id="UP001153076">
    <property type="component" value="Unassembled WGS sequence"/>
</dbReference>
<keyword evidence="17" id="KW-0325">Glycoprotein</keyword>
<dbReference type="InterPro" id="IPR003591">
    <property type="entry name" value="Leu-rich_rpt_typical-subtyp"/>
</dbReference>
<evidence type="ECO:0000313" key="24">
    <source>
        <dbReference type="EMBL" id="KAJ8442866.1"/>
    </source>
</evidence>
<evidence type="ECO:0000256" key="12">
    <source>
        <dbReference type="ARBA" id="ARBA00022777"/>
    </source>
</evidence>
<evidence type="ECO:0000256" key="22">
    <source>
        <dbReference type="SAM" id="SignalP"/>
    </source>
</evidence>
<dbReference type="PANTHER" id="PTHR48053:SF159">
    <property type="entry name" value="PROTEIN KINASE DOMAIN-CONTAINING PROTEIN"/>
    <property type="match status" value="1"/>
</dbReference>
<dbReference type="SMART" id="SM00220">
    <property type="entry name" value="S_TKc"/>
    <property type="match status" value="1"/>
</dbReference>